<evidence type="ECO:0000313" key="3">
    <source>
        <dbReference type="EMBL" id="MCF3940206.1"/>
    </source>
</evidence>
<keyword evidence="1" id="KW-1133">Transmembrane helix</keyword>
<feature type="transmembrane region" description="Helical" evidence="1">
    <location>
        <begin position="60"/>
        <end position="80"/>
    </location>
</feature>
<feature type="transmembrane region" description="Helical" evidence="1">
    <location>
        <begin position="165"/>
        <end position="187"/>
    </location>
</feature>
<feature type="transmembrane region" description="Helical" evidence="1">
    <location>
        <begin position="27"/>
        <end position="48"/>
    </location>
</feature>
<dbReference type="InterPro" id="IPR036890">
    <property type="entry name" value="HATPase_C_sf"/>
</dbReference>
<keyword evidence="3" id="KW-0547">Nucleotide-binding</keyword>
<proteinExistence type="predicted"/>
<dbReference type="InterPro" id="IPR003594">
    <property type="entry name" value="HATPase_dom"/>
</dbReference>
<dbReference type="GO" id="GO:0005524">
    <property type="term" value="F:ATP binding"/>
    <property type="evidence" value="ECO:0007669"/>
    <property type="project" value="UniProtKB-KW"/>
</dbReference>
<dbReference type="Gene3D" id="3.30.565.10">
    <property type="entry name" value="Histidine kinase-like ATPase, C-terminal domain"/>
    <property type="match status" value="1"/>
</dbReference>
<feature type="transmembrane region" description="Helical" evidence="1">
    <location>
        <begin position="117"/>
        <end position="144"/>
    </location>
</feature>
<feature type="domain" description="Histidine kinase/HSP90-like ATPase" evidence="2">
    <location>
        <begin position="306"/>
        <end position="396"/>
    </location>
</feature>
<dbReference type="EMBL" id="JAKGCU010000018">
    <property type="protein sequence ID" value="MCF3940206.1"/>
    <property type="molecule type" value="Genomic_DNA"/>
</dbReference>
<accession>A0ABS9DM08</accession>
<reference evidence="3" key="1">
    <citation type="submission" date="2022-01" db="EMBL/GenBank/DDBJ databases">
        <title>Gordonia xiamenensis sp. nov., isolated from surface seawater in Xiamen.</title>
        <authorList>
            <person name="He Y.F."/>
        </authorList>
    </citation>
    <scope>NUCLEOTIDE SEQUENCE</scope>
    <source>
        <strain evidence="3">GW1C4-4</strain>
    </source>
</reference>
<dbReference type="Proteomes" id="UP001108089">
    <property type="component" value="Unassembled WGS sequence"/>
</dbReference>
<keyword evidence="1" id="KW-0812">Transmembrane</keyword>
<name>A0ABS9DM08_9ACTN</name>
<dbReference type="Pfam" id="PF02518">
    <property type="entry name" value="HATPase_c"/>
    <property type="match status" value="1"/>
</dbReference>
<gene>
    <name evidence="3" type="ORF">L1892_17675</name>
</gene>
<evidence type="ECO:0000259" key="2">
    <source>
        <dbReference type="Pfam" id="PF02518"/>
    </source>
</evidence>
<dbReference type="CDD" id="cd16917">
    <property type="entry name" value="HATPase_UhpB-NarQ-NarX-like"/>
    <property type="match status" value="1"/>
</dbReference>
<protein>
    <submittedName>
        <fullName evidence="3">ATP-binding protein</fullName>
    </submittedName>
</protein>
<keyword evidence="4" id="KW-1185">Reference proteome</keyword>
<keyword evidence="3" id="KW-0067">ATP-binding</keyword>
<comment type="caution">
    <text evidence="3">The sequence shown here is derived from an EMBL/GenBank/DDBJ whole genome shotgun (WGS) entry which is preliminary data.</text>
</comment>
<feature type="transmembrane region" description="Helical" evidence="1">
    <location>
        <begin position="87"/>
        <end position="105"/>
    </location>
</feature>
<organism evidence="3 4">
    <name type="scientific">Gordonia tangerina</name>
    <dbReference type="NCBI Taxonomy" id="2911060"/>
    <lineage>
        <taxon>Bacteria</taxon>
        <taxon>Bacillati</taxon>
        <taxon>Actinomycetota</taxon>
        <taxon>Actinomycetes</taxon>
        <taxon>Mycobacteriales</taxon>
        <taxon>Gordoniaceae</taxon>
        <taxon>Gordonia</taxon>
    </lineage>
</organism>
<sequence length="399" mass="41738">MATVSATAAQSLTPAREQSAAVRIERLFSIFVGAGYVAYLAILGPMIGDQFGSVAAWWDLAAPPAIFIPPAVLLVAAITHRRALARLASRTCAIAFVVVALSWFPASNWGSVDKDPWFAVIPGLAALAAAITLPARWTLALVVAAVVPAQLASKLGRPDDYPANLFADALFAFAFVLSYACAALMAMRTGKVLDETRDAAYAGAAAAAEAEARRNQRSHIDGLTHDWVMSTLLAAARQGNTESVRRQARIAMHKLTSPSAEVSVLSANAVRARLRAAALSVDVTQHVITTLDDTADLLSAPVAVVDVLESAIAEALRNSIIHAGDDADRTVTLHIAADGIRATVIDDGCGFDLAGVSPHRLGLAVSILARVRSLPGGSAEVVSAADAGTRVEIRWETPS</sequence>
<evidence type="ECO:0000313" key="4">
    <source>
        <dbReference type="Proteomes" id="UP001108089"/>
    </source>
</evidence>
<keyword evidence="1" id="KW-0472">Membrane</keyword>
<evidence type="ECO:0000256" key="1">
    <source>
        <dbReference type="SAM" id="Phobius"/>
    </source>
</evidence>
<dbReference type="RefSeq" id="WP_235724955.1">
    <property type="nucleotide sequence ID" value="NZ_JAKGCU010000018.1"/>
</dbReference>
<dbReference type="SUPFAM" id="SSF55874">
    <property type="entry name" value="ATPase domain of HSP90 chaperone/DNA topoisomerase II/histidine kinase"/>
    <property type="match status" value="1"/>
</dbReference>